<reference evidence="1 3" key="2">
    <citation type="journal article" date="2013" name="Nature">
        <title>Insights into bilaterian evolution from three spiralian genomes.</title>
        <authorList>
            <person name="Simakov O."/>
            <person name="Marletaz F."/>
            <person name="Cho S.J."/>
            <person name="Edsinger-Gonzales E."/>
            <person name="Havlak P."/>
            <person name="Hellsten U."/>
            <person name="Kuo D.H."/>
            <person name="Larsson T."/>
            <person name="Lv J."/>
            <person name="Arendt D."/>
            <person name="Savage R."/>
            <person name="Osoegawa K."/>
            <person name="de Jong P."/>
            <person name="Grimwood J."/>
            <person name="Chapman J.A."/>
            <person name="Shapiro H."/>
            <person name="Aerts A."/>
            <person name="Otillar R.P."/>
            <person name="Terry A.Y."/>
            <person name="Boore J.L."/>
            <person name="Grigoriev I.V."/>
            <person name="Lindberg D.R."/>
            <person name="Seaver E.C."/>
            <person name="Weisblat D.A."/>
            <person name="Putnam N.H."/>
            <person name="Rokhsar D.S."/>
        </authorList>
    </citation>
    <scope>NUCLEOTIDE SEQUENCE</scope>
    <source>
        <strain evidence="1 3">I ESC-2004</strain>
    </source>
</reference>
<reference evidence="3" key="1">
    <citation type="submission" date="2012-12" db="EMBL/GenBank/DDBJ databases">
        <authorList>
            <person name="Hellsten U."/>
            <person name="Grimwood J."/>
            <person name="Chapman J.A."/>
            <person name="Shapiro H."/>
            <person name="Aerts A."/>
            <person name="Otillar R.P."/>
            <person name="Terry A.Y."/>
            <person name="Boore J.L."/>
            <person name="Simakov O."/>
            <person name="Marletaz F."/>
            <person name="Cho S.-J."/>
            <person name="Edsinger-Gonzales E."/>
            <person name="Havlak P."/>
            <person name="Kuo D.-H."/>
            <person name="Larsson T."/>
            <person name="Lv J."/>
            <person name="Arendt D."/>
            <person name="Savage R."/>
            <person name="Osoegawa K."/>
            <person name="de Jong P."/>
            <person name="Lindberg D.R."/>
            <person name="Seaver E.C."/>
            <person name="Weisblat D.A."/>
            <person name="Putnam N.H."/>
            <person name="Grigoriev I.V."/>
            <person name="Rokhsar D.S."/>
        </authorList>
    </citation>
    <scope>NUCLEOTIDE SEQUENCE</scope>
    <source>
        <strain evidence="3">I ESC-2004</strain>
    </source>
</reference>
<organism evidence="1">
    <name type="scientific">Capitella teleta</name>
    <name type="common">Polychaete worm</name>
    <dbReference type="NCBI Taxonomy" id="283909"/>
    <lineage>
        <taxon>Eukaryota</taxon>
        <taxon>Metazoa</taxon>
        <taxon>Spiralia</taxon>
        <taxon>Lophotrochozoa</taxon>
        <taxon>Annelida</taxon>
        <taxon>Polychaeta</taxon>
        <taxon>Sedentaria</taxon>
        <taxon>Scolecida</taxon>
        <taxon>Capitellidae</taxon>
        <taxon>Capitella</taxon>
    </lineage>
</organism>
<protein>
    <submittedName>
        <fullName evidence="1 2">Uncharacterized protein</fullName>
    </submittedName>
</protein>
<accession>R7UH07</accession>
<proteinExistence type="predicted"/>
<reference evidence="2" key="3">
    <citation type="submission" date="2015-06" db="UniProtKB">
        <authorList>
            <consortium name="EnsemblMetazoa"/>
        </authorList>
    </citation>
    <scope>IDENTIFICATION</scope>
</reference>
<evidence type="ECO:0000313" key="1">
    <source>
        <dbReference type="EMBL" id="ELU02552.1"/>
    </source>
</evidence>
<dbReference type="Proteomes" id="UP000014760">
    <property type="component" value="Unassembled WGS sequence"/>
</dbReference>
<gene>
    <name evidence="1" type="ORF">CAPTEDRAFT_196731</name>
</gene>
<dbReference type="EMBL" id="AMQN01008783">
    <property type="status" value="NOT_ANNOTATED_CDS"/>
    <property type="molecule type" value="Genomic_DNA"/>
</dbReference>
<name>R7UH07_CAPTE</name>
<evidence type="ECO:0000313" key="3">
    <source>
        <dbReference type="Proteomes" id="UP000014760"/>
    </source>
</evidence>
<sequence>MLDRTFKHGEPERNYCFGYGFNEGALQDIHNRDKVSKCYKEITVLHEMHVSSTVNQTTFPTADHALQPSFADVIRNPVQTAIKDENCKHDVIIAKAEEEDQDEQLVHELCDKLNFQLKPVSMERVGSRSFCAHYDQEKKTYGNDIPNLCMRPRRSKEDQAMFKRLINDAHKLNTDARNNQQDMSFSV</sequence>
<keyword evidence="3" id="KW-1185">Reference proteome</keyword>
<dbReference type="EnsemblMetazoa" id="CapteT196731">
    <property type="protein sequence ID" value="CapteP196731"/>
    <property type="gene ID" value="CapteG196731"/>
</dbReference>
<evidence type="ECO:0000313" key="2">
    <source>
        <dbReference type="EnsemblMetazoa" id="CapteP196731"/>
    </source>
</evidence>
<dbReference type="AlphaFoldDB" id="R7UH07"/>
<dbReference type="EMBL" id="KB303931">
    <property type="protein sequence ID" value="ELU02552.1"/>
    <property type="molecule type" value="Genomic_DNA"/>
</dbReference>
<dbReference type="HOGENOM" id="CLU_1449024_0_0_1"/>